<evidence type="ECO:0000256" key="13">
    <source>
        <dbReference type="PIRSR" id="PIRSR639383-3"/>
    </source>
</evidence>
<dbReference type="Pfam" id="PF00795">
    <property type="entry name" value="CN_hydrolase"/>
    <property type="match status" value="1"/>
</dbReference>
<feature type="binding site" evidence="12">
    <location>
        <begin position="417"/>
        <end position="420"/>
    </location>
    <ligand>
        <name>substrate</name>
    </ligand>
</feature>
<feature type="domain" description="CN hydrolase" evidence="15">
    <location>
        <begin position="45"/>
        <end position="294"/>
    </location>
</feature>
<organism evidence="17 18">
    <name type="scientific">Trichonephila inaurata madagascariensis</name>
    <dbReference type="NCBI Taxonomy" id="2747483"/>
    <lineage>
        <taxon>Eukaryota</taxon>
        <taxon>Metazoa</taxon>
        <taxon>Ecdysozoa</taxon>
        <taxon>Arthropoda</taxon>
        <taxon>Chelicerata</taxon>
        <taxon>Arachnida</taxon>
        <taxon>Araneae</taxon>
        <taxon>Araneomorphae</taxon>
        <taxon>Entelegynae</taxon>
        <taxon>Araneoidea</taxon>
        <taxon>Nephilidae</taxon>
        <taxon>Trichonephila</taxon>
        <taxon>Trichonephila inaurata</taxon>
    </lineage>
</organism>
<comment type="subunit">
    <text evidence="2">Homotetramer.</text>
</comment>
<evidence type="ECO:0000256" key="5">
    <source>
        <dbReference type="ARBA" id="ARBA00022801"/>
    </source>
</evidence>
<evidence type="ECO:0000256" key="14">
    <source>
        <dbReference type="PROSITE-ProRule" id="PRU00464"/>
    </source>
</evidence>
<evidence type="ECO:0000256" key="6">
    <source>
        <dbReference type="ARBA" id="ARBA00023268"/>
    </source>
</evidence>
<keyword evidence="5" id="KW-0378">Hydrolase</keyword>
<comment type="caution">
    <text evidence="17">The sequence shown here is derived from an EMBL/GenBank/DDBJ whole genome shotgun (WGS) entry which is preliminary data.</text>
</comment>
<comment type="similarity">
    <text evidence="9">In the N-terminal section; belongs to the UPF0012 family.</text>
</comment>
<dbReference type="FunFam" id="3.30.428.10:FF:000011">
    <property type="entry name" value="Fragile histidine triad"/>
    <property type="match status" value="1"/>
</dbReference>
<dbReference type="InterPro" id="IPR019808">
    <property type="entry name" value="Histidine_triad_CS"/>
</dbReference>
<protein>
    <recommendedName>
        <fullName evidence="10">Nitrilase and fragile histidine triad fusion protein NitFhit</fullName>
        <ecNumber evidence="3">3.6.1.29</ecNumber>
    </recommendedName>
</protein>
<dbReference type="InterPro" id="IPR039383">
    <property type="entry name" value="FHIT"/>
</dbReference>
<feature type="domain" description="HIT" evidence="16">
    <location>
        <begin position="330"/>
        <end position="437"/>
    </location>
</feature>
<sequence length="474" mass="53257">MKYKIPVRFLTRRSLAFKYCAFNSPVTSKSRLFSGTHIMSSNKSVTVAVCQLKCTADKKKNFETCKGLIYKAVSHNAKMVFLPECFDFIGESIVQTIELSETLDGPLMSEYKKLAAEQSLWLSLGGFHEKDSVKAPNKVFNAHVLINPSGQITSVYRKVHLFDIDIVGIRVKESDFTIPGPELCSPVDTDVGKVGLGSCYDLRFPEFALALTKAGAEILTYPSAFTLTTGMAHWESLLRSRAIENQCYVIAAAQTGKHNANRTTYGHAMVIDPWGCIIACCSDGVGITFADINLEYMRKVRTAMPVWEHRRSELYGNIIPAKSSPDSNTIYMFADIQLNPGYIFYKTKYSIAFVNKKCVVPGHVLVTPIRIAKRLQDMHQHEVADLFMCVQTVQKKIEEAYSVSSSSIVIQDGPEAGQTVPHLHVHILPRKSGDFKKNDDVYTKLQKHDKPDEKIQWRSPEDMLEEANRLKAYF</sequence>
<feature type="binding site" evidence="12">
    <location>
        <position position="411"/>
    </location>
    <ligand>
        <name>substrate</name>
    </ligand>
</feature>
<dbReference type="FunFam" id="3.60.110.10:FF:000005">
    <property type="entry name" value="nitrilase homolog 1 isoform X1"/>
    <property type="match status" value="1"/>
</dbReference>
<feature type="site" description="Important for induction of apoptosis" evidence="13">
    <location>
        <position position="442"/>
    </location>
</feature>
<evidence type="ECO:0000256" key="8">
    <source>
        <dbReference type="ARBA" id="ARBA00057461"/>
    </source>
</evidence>
<dbReference type="InterPro" id="IPR011146">
    <property type="entry name" value="HIT-like"/>
</dbReference>
<dbReference type="InterPro" id="IPR003010">
    <property type="entry name" value="C-N_Hydrolase"/>
</dbReference>
<dbReference type="GO" id="GO:0000166">
    <property type="term" value="F:nucleotide binding"/>
    <property type="evidence" value="ECO:0007669"/>
    <property type="project" value="UniProtKB-KW"/>
</dbReference>
<dbReference type="EMBL" id="BMAV01002985">
    <property type="protein sequence ID" value="GFY42302.1"/>
    <property type="molecule type" value="Genomic_DNA"/>
</dbReference>
<dbReference type="GO" id="GO:0016811">
    <property type="term" value="F:hydrolase activity, acting on carbon-nitrogen (but not peptide) bonds, in linear amides"/>
    <property type="evidence" value="ECO:0007669"/>
    <property type="project" value="InterPro"/>
</dbReference>
<evidence type="ECO:0000256" key="1">
    <source>
        <dbReference type="ARBA" id="ARBA00001936"/>
    </source>
</evidence>
<dbReference type="CDD" id="cd07572">
    <property type="entry name" value="nit"/>
    <property type="match status" value="1"/>
</dbReference>
<dbReference type="InterPro" id="IPR036265">
    <property type="entry name" value="HIT-like_sf"/>
</dbReference>
<accession>A0A8X7BTQ9</accession>
<dbReference type="SUPFAM" id="SSF56317">
    <property type="entry name" value="Carbon-nitrogen hydrolase"/>
    <property type="match status" value="1"/>
</dbReference>
<dbReference type="OrthoDB" id="680339at2759"/>
<evidence type="ECO:0000256" key="2">
    <source>
        <dbReference type="ARBA" id="ARBA00011881"/>
    </source>
</evidence>
<evidence type="ECO:0000313" key="18">
    <source>
        <dbReference type="Proteomes" id="UP000886998"/>
    </source>
</evidence>
<comment type="function">
    <text evidence="8">Cleaves A-5'-PPP-5'A to yield AMP and ADP.</text>
</comment>
<dbReference type="CDD" id="cd01275">
    <property type="entry name" value="FHIT"/>
    <property type="match status" value="1"/>
</dbReference>
<evidence type="ECO:0000256" key="4">
    <source>
        <dbReference type="ARBA" id="ARBA00022741"/>
    </source>
</evidence>
<gene>
    <name evidence="17" type="primary">nft-1</name>
    <name evidence="17" type="ORF">TNIN_214931</name>
</gene>
<name>A0A8X7BTQ9_9ARAC</name>
<reference evidence="17" key="1">
    <citation type="submission" date="2020-08" db="EMBL/GenBank/DDBJ databases">
        <title>Multicomponent nature underlies the extraordinary mechanical properties of spider dragline silk.</title>
        <authorList>
            <person name="Kono N."/>
            <person name="Nakamura H."/>
            <person name="Mori M."/>
            <person name="Yoshida Y."/>
            <person name="Ohtoshi R."/>
            <person name="Malay A.D."/>
            <person name="Moran D.A.P."/>
            <person name="Tomita M."/>
            <person name="Numata K."/>
            <person name="Arakawa K."/>
        </authorList>
    </citation>
    <scope>NUCLEOTIDE SEQUENCE</scope>
</reference>
<dbReference type="SUPFAM" id="SSF54197">
    <property type="entry name" value="HIT-like"/>
    <property type="match status" value="1"/>
</dbReference>
<dbReference type="PANTHER" id="PTHR23088">
    <property type="entry name" value="NITRILASE-RELATED"/>
    <property type="match status" value="1"/>
</dbReference>
<evidence type="ECO:0000256" key="11">
    <source>
        <dbReference type="PIRSR" id="PIRSR639383-1"/>
    </source>
</evidence>
<dbReference type="PROSITE" id="PS50263">
    <property type="entry name" value="CN_HYDROLASE"/>
    <property type="match status" value="1"/>
</dbReference>
<keyword evidence="6" id="KW-0511">Multifunctional enzyme</keyword>
<keyword evidence="4" id="KW-0547">Nucleotide-binding</keyword>
<evidence type="ECO:0000259" key="16">
    <source>
        <dbReference type="PROSITE" id="PS51084"/>
    </source>
</evidence>
<dbReference type="PROSITE" id="PS00892">
    <property type="entry name" value="HIT_1"/>
    <property type="match status" value="1"/>
</dbReference>
<evidence type="ECO:0000256" key="7">
    <source>
        <dbReference type="ARBA" id="ARBA00047780"/>
    </source>
</evidence>
<evidence type="ECO:0000256" key="9">
    <source>
        <dbReference type="ARBA" id="ARBA00061127"/>
    </source>
</evidence>
<dbReference type="Gene3D" id="3.30.428.10">
    <property type="entry name" value="HIT-like"/>
    <property type="match status" value="1"/>
</dbReference>
<dbReference type="GO" id="GO:0047710">
    <property type="term" value="F:bis(5'-adenosyl)-triphosphatase activity"/>
    <property type="evidence" value="ECO:0007669"/>
    <property type="project" value="UniProtKB-EC"/>
</dbReference>
<dbReference type="EC" id="3.6.1.29" evidence="3"/>
<dbReference type="Proteomes" id="UP000886998">
    <property type="component" value="Unassembled WGS sequence"/>
</dbReference>
<feature type="binding site" evidence="12">
    <location>
        <position position="426"/>
    </location>
    <ligand>
        <name>substrate</name>
    </ligand>
</feature>
<proteinExistence type="inferred from homology"/>
<comment type="catalytic activity">
    <reaction evidence="7">
        <text>P(1),P(3)-bis(5'-adenosyl) triphosphate + H2O = AMP + ADP + 2 H(+)</text>
        <dbReference type="Rhea" id="RHEA:13893"/>
        <dbReference type="ChEBI" id="CHEBI:15377"/>
        <dbReference type="ChEBI" id="CHEBI:15378"/>
        <dbReference type="ChEBI" id="CHEBI:58529"/>
        <dbReference type="ChEBI" id="CHEBI:456215"/>
        <dbReference type="ChEBI" id="CHEBI:456216"/>
        <dbReference type="EC" id="3.6.1.29"/>
    </reaction>
</comment>
<evidence type="ECO:0000256" key="12">
    <source>
        <dbReference type="PIRSR" id="PIRSR639383-2"/>
    </source>
</evidence>
<keyword evidence="18" id="KW-1185">Reference proteome</keyword>
<evidence type="ECO:0000256" key="3">
    <source>
        <dbReference type="ARBA" id="ARBA00012377"/>
    </source>
</evidence>
<dbReference type="InterPro" id="IPR036526">
    <property type="entry name" value="C-N_Hydrolase_sf"/>
</dbReference>
<feature type="active site" description="Tele-AMP-histidine intermediate" evidence="11">
    <location>
        <position position="424"/>
    </location>
</feature>
<feature type="binding site" evidence="12">
    <location>
        <position position="355"/>
    </location>
    <ligand>
        <name>substrate</name>
    </ligand>
</feature>
<feature type="short sequence motif" description="Histidine triad motif" evidence="14">
    <location>
        <begin position="422"/>
        <end position="426"/>
    </location>
</feature>
<dbReference type="PROSITE" id="PS51084">
    <property type="entry name" value="HIT_2"/>
    <property type="match status" value="1"/>
</dbReference>
<evidence type="ECO:0000259" key="15">
    <source>
        <dbReference type="PROSITE" id="PS50263"/>
    </source>
</evidence>
<dbReference type="PANTHER" id="PTHR23088:SF27">
    <property type="entry name" value="DEAMINATED GLUTATHIONE AMIDASE"/>
    <property type="match status" value="1"/>
</dbReference>
<evidence type="ECO:0000256" key="10">
    <source>
        <dbReference type="ARBA" id="ARBA00069577"/>
    </source>
</evidence>
<comment type="cofactor">
    <cofactor evidence="1">
        <name>Mn(2+)</name>
        <dbReference type="ChEBI" id="CHEBI:29035"/>
    </cofactor>
</comment>
<evidence type="ECO:0000313" key="17">
    <source>
        <dbReference type="EMBL" id="GFY42302.1"/>
    </source>
</evidence>
<dbReference type="AlphaFoldDB" id="A0A8X7BTQ9"/>
<dbReference type="Gene3D" id="3.60.110.10">
    <property type="entry name" value="Carbon-nitrogen hydrolase"/>
    <property type="match status" value="1"/>
</dbReference>
<dbReference type="Pfam" id="PF01230">
    <property type="entry name" value="HIT"/>
    <property type="match status" value="1"/>
</dbReference>
<dbReference type="InterPro" id="IPR045254">
    <property type="entry name" value="Nit1/2_C-N_Hydrolase"/>
</dbReference>